<evidence type="ECO:0000313" key="3">
    <source>
        <dbReference type="Proteomes" id="UP000663829"/>
    </source>
</evidence>
<organism evidence="1 3">
    <name type="scientific">Didymodactylos carnosus</name>
    <dbReference type="NCBI Taxonomy" id="1234261"/>
    <lineage>
        <taxon>Eukaryota</taxon>
        <taxon>Metazoa</taxon>
        <taxon>Spiralia</taxon>
        <taxon>Gnathifera</taxon>
        <taxon>Rotifera</taxon>
        <taxon>Eurotatoria</taxon>
        <taxon>Bdelloidea</taxon>
        <taxon>Philodinida</taxon>
        <taxon>Philodinidae</taxon>
        <taxon>Didymodactylos</taxon>
    </lineage>
</organism>
<protein>
    <submittedName>
        <fullName evidence="1">Uncharacterized protein</fullName>
    </submittedName>
</protein>
<evidence type="ECO:0000313" key="2">
    <source>
        <dbReference type="EMBL" id="CAF3979309.1"/>
    </source>
</evidence>
<reference evidence="1" key="1">
    <citation type="submission" date="2021-02" db="EMBL/GenBank/DDBJ databases">
        <authorList>
            <person name="Nowell W R."/>
        </authorList>
    </citation>
    <scope>NUCLEOTIDE SEQUENCE</scope>
</reference>
<dbReference type="EMBL" id="CAJOBC010009099">
    <property type="protein sequence ID" value="CAF3979309.1"/>
    <property type="molecule type" value="Genomic_DNA"/>
</dbReference>
<comment type="caution">
    <text evidence="1">The sequence shown here is derived from an EMBL/GenBank/DDBJ whole genome shotgun (WGS) entry which is preliminary data.</text>
</comment>
<accession>A0A814XPD1</accession>
<name>A0A814XPD1_9BILA</name>
<gene>
    <name evidence="1" type="ORF">GPM918_LOCUS24429</name>
    <name evidence="2" type="ORF">SRO942_LOCUS24428</name>
</gene>
<dbReference type="Proteomes" id="UP000663829">
    <property type="component" value="Unassembled WGS sequence"/>
</dbReference>
<sequence length="267" mass="29453">MLKHLYCNGYGGSVRTTNEILLENDTFILYDFPYYPQTIVLDVNVLKFHFYSERASDNLTLNGKIDQVLDITFGGESSITKTGYLDLTNLIVVENVSLCFRSYIRGVITGKNVNLTRLYSFNPFEQTAYVKAVNYANIVAQSYLLTLGKIYVDAKYLIDITMGVFDDSVIYANNSLTNNCNILTDGSSTIYVTVRDMLNINSNGESIVNGTTSPCANIVNINSGENSAVYVCATSEINVNVTGAAKVFYSGLLNQTSQSEEGQIIPL</sequence>
<dbReference type="AlphaFoldDB" id="A0A814XPD1"/>
<dbReference type="Proteomes" id="UP000681722">
    <property type="component" value="Unassembled WGS sequence"/>
</dbReference>
<keyword evidence="3" id="KW-1185">Reference proteome</keyword>
<proteinExistence type="predicted"/>
<evidence type="ECO:0000313" key="1">
    <source>
        <dbReference type="EMBL" id="CAF1215506.1"/>
    </source>
</evidence>
<dbReference type="EMBL" id="CAJNOQ010009098">
    <property type="protein sequence ID" value="CAF1215506.1"/>
    <property type="molecule type" value="Genomic_DNA"/>
</dbReference>